<dbReference type="Gene3D" id="2.30.40.10">
    <property type="entry name" value="Urease, subunit C, domain 1"/>
    <property type="match status" value="1"/>
</dbReference>
<accession>A0A7X2NUD0</accession>
<sequence>MKQILIEHCELEDFSTLTSKRQSILIRDGKIAEIGDSVFPEGDYETISADGMLAMPSFADCHSHISQSILKGPMDDYPITQWLIRKFQIDAMMTEEENYYASLLGCLTALKCGTTVLNEMSWPNLLEGNLRAIRDSRIRAVYGVSTTDIPENKEMPMFSIEEALRIHQNVYDRVNGLDGKLKASVAPAGLPAVSSEMAVALKKFANEHQILYHTHLAEGKMETEHVARRYGLHGEAEALNQLGILDSHTLLAHSIWLNDHELDLIRDSGAIPVHCPCTNMKIGDGIPPIAAMLKKGIPVTFGCDGEASSSNRDMIREARTGAYLQKAATNDPTVMDAGTVYRMMTVSGWNALGYDDLGELKEGNTADLILVDMDHDIGLISREYRLNNFLYAGDGHCVDTVILNGEMLVRHGRVTFLDEEEVLEKGAEVISGLNRRIALL</sequence>
<dbReference type="Pfam" id="PF01979">
    <property type="entry name" value="Amidohydro_1"/>
    <property type="match status" value="1"/>
</dbReference>
<organism evidence="2 3">
    <name type="scientific">Stecheria intestinalis</name>
    <dbReference type="NCBI Taxonomy" id="2606630"/>
    <lineage>
        <taxon>Bacteria</taxon>
        <taxon>Bacillati</taxon>
        <taxon>Bacillota</taxon>
        <taxon>Erysipelotrichia</taxon>
        <taxon>Erysipelotrichales</taxon>
        <taxon>Erysipelotrichaceae</taxon>
        <taxon>Stecheria</taxon>
    </lineage>
</organism>
<dbReference type="InterPro" id="IPR032466">
    <property type="entry name" value="Metal_Hydrolase"/>
</dbReference>
<dbReference type="Gene3D" id="3.20.20.140">
    <property type="entry name" value="Metal-dependent hydrolases"/>
    <property type="match status" value="1"/>
</dbReference>
<proteinExistence type="predicted"/>
<dbReference type="RefSeq" id="WP_154505883.1">
    <property type="nucleotide sequence ID" value="NZ_VUMN01000041.1"/>
</dbReference>
<dbReference type="InterPro" id="IPR011059">
    <property type="entry name" value="Metal-dep_hydrolase_composite"/>
</dbReference>
<dbReference type="InterPro" id="IPR050287">
    <property type="entry name" value="MTA/SAH_deaminase"/>
</dbReference>
<gene>
    <name evidence="2" type="ORF">FYJ51_12160</name>
</gene>
<dbReference type="Proteomes" id="UP000461880">
    <property type="component" value="Unassembled WGS sequence"/>
</dbReference>
<dbReference type="InterPro" id="IPR006680">
    <property type="entry name" value="Amidohydro-rel"/>
</dbReference>
<keyword evidence="3" id="KW-1185">Reference proteome</keyword>
<evidence type="ECO:0000259" key="1">
    <source>
        <dbReference type="Pfam" id="PF01979"/>
    </source>
</evidence>
<evidence type="ECO:0000313" key="3">
    <source>
        <dbReference type="Proteomes" id="UP000461880"/>
    </source>
</evidence>
<evidence type="ECO:0000313" key="2">
    <source>
        <dbReference type="EMBL" id="MSS59647.1"/>
    </source>
</evidence>
<comment type="caution">
    <text evidence="2">The sequence shown here is derived from an EMBL/GenBank/DDBJ whole genome shotgun (WGS) entry which is preliminary data.</text>
</comment>
<dbReference type="AlphaFoldDB" id="A0A7X2NUD0"/>
<dbReference type="PANTHER" id="PTHR43794:SF5">
    <property type="entry name" value="CHLOROHYDROLASE FAMILY PROTEIN"/>
    <property type="match status" value="1"/>
</dbReference>
<keyword evidence="2" id="KW-0378">Hydrolase</keyword>
<dbReference type="GO" id="GO:0016810">
    <property type="term" value="F:hydrolase activity, acting on carbon-nitrogen (but not peptide) bonds"/>
    <property type="evidence" value="ECO:0007669"/>
    <property type="project" value="InterPro"/>
</dbReference>
<reference evidence="2 3" key="1">
    <citation type="submission" date="2019-08" db="EMBL/GenBank/DDBJ databases">
        <title>In-depth cultivation of the pig gut microbiome towards novel bacterial diversity and tailored functional studies.</title>
        <authorList>
            <person name="Wylensek D."/>
            <person name="Hitch T.C.A."/>
            <person name="Clavel T."/>
        </authorList>
    </citation>
    <scope>NUCLEOTIDE SEQUENCE [LARGE SCALE GENOMIC DNA]</scope>
    <source>
        <strain evidence="2 3">Oil+RF-744-GAM-WT-6</strain>
    </source>
</reference>
<feature type="domain" description="Amidohydrolase-related" evidence="1">
    <location>
        <begin position="54"/>
        <end position="407"/>
    </location>
</feature>
<name>A0A7X2NUD0_9FIRM</name>
<dbReference type="EMBL" id="VUMN01000041">
    <property type="protein sequence ID" value="MSS59647.1"/>
    <property type="molecule type" value="Genomic_DNA"/>
</dbReference>
<dbReference type="PANTHER" id="PTHR43794">
    <property type="entry name" value="AMINOHYDROLASE SSNA-RELATED"/>
    <property type="match status" value="1"/>
</dbReference>
<dbReference type="SUPFAM" id="SSF51556">
    <property type="entry name" value="Metallo-dependent hydrolases"/>
    <property type="match status" value="1"/>
</dbReference>
<dbReference type="SUPFAM" id="SSF51338">
    <property type="entry name" value="Composite domain of metallo-dependent hydrolases"/>
    <property type="match status" value="1"/>
</dbReference>
<protein>
    <submittedName>
        <fullName evidence="2">Amidohydrolase family protein</fullName>
    </submittedName>
</protein>